<organism evidence="2 3">
    <name type="scientific">Pseudomonas gingeri</name>
    <dbReference type="NCBI Taxonomy" id="117681"/>
    <lineage>
        <taxon>Bacteria</taxon>
        <taxon>Pseudomonadati</taxon>
        <taxon>Pseudomonadota</taxon>
        <taxon>Gammaproteobacteria</taxon>
        <taxon>Pseudomonadales</taxon>
        <taxon>Pseudomonadaceae</taxon>
        <taxon>Pseudomonas</taxon>
    </lineage>
</organism>
<evidence type="ECO:0000313" key="3">
    <source>
        <dbReference type="Proteomes" id="UP000520592"/>
    </source>
</evidence>
<evidence type="ECO:0000256" key="1">
    <source>
        <dbReference type="SAM" id="Coils"/>
    </source>
</evidence>
<comment type="caution">
    <text evidence="2">The sequence shown here is derived from an EMBL/GenBank/DDBJ whole genome shotgun (WGS) entry which is preliminary data.</text>
</comment>
<dbReference type="Proteomes" id="UP000520592">
    <property type="component" value="Unassembled WGS sequence"/>
</dbReference>
<sequence>MYPLQGLALSFLAFGLIGCAIPSVKYEIFKEGGERKDIADISDTYMLAKTQLMIMATPVGTGADRSVVVSVALRKIEDPTRSFGITPWDRWYGVKTRVSMLKFDNTPLVKTISVAVEDKRKEFVVSAFKLLGTVAKLSVGVAAQAAPGSVITKNTDVDRSFLRLPVVIDTLSELGDLKCGKKDSAGVCSRNSSLEGEVLASERYGFSARLSVDKVPPDAIKVEELDSVKLLRDARGVFFSSACRQASLRVSNYPGTAADVILNFSLADPRYVQMVALPTKGTISAHSECGYSVVAEDVVLQSDVDVAESTVSEYIKLKAQLEAQRAAKEKESSVYESGD</sequence>
<keyword evidence="1" id="KW-0175">Coiled coil</keyword>
<accession>A0A7Y7YBL4</accession>
<evidence type="ECO:0000313" key="2">
    <source>
        <dbReference type="EMBL" id="NWC33267.1"/>
    </source>
</evidence>
<reference evidence="2 3" key="1">
    <citation type="submission" date="2020-04" db="EMBL/GenBank/DDBJ databases">
        <title>Molecular characterization of pseudomonads from Agaricus bisporus reveal novel blotch 2 pathogens in Western Europe.</title>
        <authorList>
            <person name="Taparia T."/>
            <person name="Krijger M."/>
            <person name="Haynes E."/>
            <person name="Elpinstone J.G."/>
            <person name="Noble R."/>
            <person name="Van Der Wolf J."/>
        </authorList>
    </citation>
    <scope>NUCLEOTIDE SEQUENCE [LARGE SCALE GENOMIC DNA]</scope>
    <source>
        <strain evidence="2 3">IPO3737</strain>
    </source>
</reference>
<gene>
    <name evidence="2" type="ORF">HX876_12760</name>
</gene>
<dbReference type="RefSeq" id="WP_177055580.1">
    <property type="nucleotide sequence ID" value="NZ_JACAPS010000004.1"/>
</dbReference>
<protein>
    <submittedName>
        <fullName evidence="2">Uncharacterized protein</fullName>
    </submittedName>
</protein>
<proteinExistence type="predicted"/>
<dbReference type="EMBL" id="JACAQD010000013">
    <property type="protein sequence ID" value="NWC33267.1"/>
    <property type="molecule type" value="Genomic_DNA"/>
</dbReference>
<name>A0A7Y7YBL4_9PSED</name>
<feature type="coiled-coil region" evidence="1">
    <location>
        <begin position="304"/>
        <end position="331"/>
    </location>
</feature>
<dbReference type="AlphaFoldDB" id="A0A7Y7YBL4"/>